<keyword evidence="3" id="KW-1185">Reference proteome</keyword>
<dbReference type="EMBL" id="MU404357">
    <property type="protein sequence ID" value="KAI1610813.1"/>
    <property type="molecule type" value="Genomic_DNA"/>
</dbReference>
<reference evidence="2" key="1">
    <citation type="journal article" date="2022" name="bioRxiv">
        <title>Deciphering the potential niche of two novel black yeast fungi from a biological soil crust based on their genomes, phenotypes, and melanin regulation.</title>
        <authorList>
            <consortium name="DOE Joint Genome Institute"/>
            <person name="Carr E.C."/>
            <person name="Barton Q."/>
            <person name="Grambo S."/>
            <person name="Sullivan M."/>
            <person name="Renfro C.M."/>
            <person name="Kuo A."/>
            <person name="Pangilinan J."/>
            <person name="Lipzen A."/>
            <person name="Keymanesh K."/>
            <person name="Savage E."/>
            <person name="Barry K."/>
            <person name="Grigoriev I.V."/>
            <person name="Riekhof W.R."/>
            <person name="Harris S.S."/>
        </authorList>
    </citation>
    <scope>NUCLEOTIDE SEQUENCE</scope>
    <source>
        <strain evidence="2">JF 03-4F</strain>
    </source>
</reference>
<feature type="compositionally biased region" description="Basic and acidic residues" evidence="1">
    <location>
        <begin position="46"/>
        <end position="73"/>
    </location>
</feature>
<dbReference type="AlphaFoldDB" id="A0AAN6DRM1"/>
<gene>
    <name evidence="2" type="ORF">EDD36DRAFT_304234</name>
</gene>
<organism evidence="2 3">
    <name type="scientific">Exophiala viscosa</name>
    <dbReference type="NCBI Taxonomy" id="2486360"/>
    <lineage>
        <taxon>Eukaryota</taxon>
        <taxon>Fungi</taxon>
        <taxon>Dikarya</taxon>
        <taxon>Ascomycota</taxon>
        <taxon>Pezizomycotina</taxon>
        <taxon>Eurotiomycetes</taxon>
        <taxon>Chaetothyriomycetidae</taxon>
        <taxon>Chaetothyriales</taxon>
        <taxon>Herpotrichiellaceae</taxon>
        <taxon>Exophiala</taxon>
    </lineage>
</organism>
<name>A0AAN6DRM1_9EURO</name>
<sequence length="164" mass="17336">MQRTQFLIRRAVASNTTSTFTRTPIRTFVSSSPRFVGGPGGNPSHELYEKSDAAPTQDPKKDDSLPNKIESKLGEGSGSKSHATDDSIVPGSVQEAAPEGLEKALPESVHPTKGSSIDPGDKGDSNWKSHATGDSIVPDAIQKAAPEALEKALPESIHPTNPKK</sequence>
<feature type="region of interest" description="Disordered" evidence="1">
    <location>
        <begin position="30"/>
        <end position="164"/>
    </location>
</feature>
<proteinExistence type="predicted"/>
<accession>A0AAN6DRM1</accession>
<dbReference type="Proteomes" id="UP001203852">
    <property type="component" value="Unassembled WGS sequence"/>
</dbReference>
<evidence type="ECO:0000313" key="3">
    <source>
        <dbReference type="Proteomes" id="UP001203852"/>
    </source>
</evidence>
<protein>
    <submittedName>
        <fullName evidence="2">Uncharacterized protein</fullName>
    </submittedName>
</protein>
<evidence type="ECO:0000256" key="1">
    <source>
        <dbReference type="SAM" id="MobiDB-lite"/>
    </source>
</evidence>
<evidence type="ECO:0000313" key="2">
    <source>
        <dbReference type="EMBL" id="KAI1610813.1"/>
    </source>
</evidence>
<comment type="caution">
    <text evidence="2">The sequence shown here is derived from an EMBL/GenBank/DDBJ whole genome shotgun (WGS) entry which is preliminary data.</text>
</comment>